<keyword evidence="1" id="KW-0472">Membrane</keyword>
<dbReference type="AlphaFoldDB" id="A0A1G5Q709"/>
<evidence type="ECO:0000313" key="3">
    <source>
        <dbReference type="Proteomes" id="UP000198767"/>
    </source>
</evidence>
<dbReference type="RefSeq" id="WP_090217142.1">
    <property type="nucleotide sequence ID" value="NZ_CANLDO010000033.1"/>
</dbReference>
<evidence type="ECO:0000313" key="2">
    <source>
        <dbReference type="EMBL" id="SCZ57665.1"/>
    </source>
</evidence>
<feature type="transmembrane region" description="Helical" evidence="1">
    <location>
        <begin position="133"/>
        <end position="166"/>
    </location>
</feature>
<keyword evidence="1" id="KW-0812">Transmembrane</keyword>
<evidence type="ECO:0000256" key="1">
    <source>
        <dbReference type="SAM" id="Phobius"/>
    </source>
</evidence>
<dbReference type="InterPro" id="IPR010331">
    <property type="entry name" value="ExoD"/>
</dbReference>
<dbReference type="Proteomes" id="UP000198767">
    <property type="component" value="Unassembled WGS sequence"/>
</dbReference>
<gene>
    <name evidence="2" type="ORF">SAMN04488118_103119</name>
</gene>
<feature type="transmembrane region" description="Helical" evidence="1">
    <location>
        <begin position="40"/>
        <end position="60"/>
    </location>
</feature>
<organism evidence="2 3">
    <name type="scientific">Epibacterium ulvae</name>
    <dbReference type="NCBI Taxonomy" id="1156985"/>
    <lineage>
        <taxon>Bacteria</taxon>
        <taxon>Pseudomonadati</taxon>
        <taxon>Pseudomonadota</taxon>
        <taxon>Alphaproteobacteria</taxon>
        <taxon>Rhodobacterales</taxon>
        <taxon>Roseobacteraceae</taxon>
        <taxon>Epibacterium</taxon>
    </lineage>
</organism>
<dbReference type="STRING" id="1156985.SAMN04488118_103119"/>
<dbReference type="PIRSF" id="PIRSF033239">
    <property type="entry name" value="ExoD"/>
    <property type="match status" value="1"/>
</dbReference>
<proteinExistence type="predicted"/>
<keyword evidence="1" id="KW-1133">Transmembrane helix</keyword>
<reference evidence="2 3" key="1">
    <citation type="submission" date="2016-10" db="EMBL/GenBank/DDBJ databases">
        <authorList>
            <person name="de Groot N.N."/>
        </authorList>
    </citation>
    <scope>NUCLEOTIDE SEQUENCE [LARGE SCALE GENOMIC DNA]</scope>
    <source>
        <strain evidence="2 3">U95</strain>
    </source>
</reference>
<keyword evidence="3" id="KW-1185">Reference proteome</keyword>
<sequence length="204" mass="21781">MTATTSQGLAISERLVRLGEEAETEQVSLNWILSQLHERAFGLFLLILALPCCIPFLYGVPQIVSLPLMFISAQILIGRRMPWLPGSLGGRTVSAEGLRRLSDRAGPWLRRIEGLSKPRLSALTTSPLDRAVGAALVLFSASILVPLPGTNTVPGFAVVVVAMGLLQRDGIMVVIGSLLGTAWIASLIFAGASLISLIKTWLGL</sequence>
<dbReference type="PANTHER" id="PTHR41795">
    <property type="entry name" value="EXOPOLYSACCHARIDE SYNTHESIS PROTEIN"/>
    <property type="match status" value="1"/>
</dbReference>
<dbReference type="EMBL" id="FMWG01000003">
    <property type="protein sequence ID" value="SCZ57665.1"/>
    <property type="molecule type" value="Genomic_DNA"/>
</dbReference>
<accession>A0A1G5Q709</accession>
<dbReference type="Pfam" id="PF06055">
    <property type="entry name" value="ExoD"/>
    <property type="match status" value="1"/>
</dbReference>
<protein>
    <submittedName>
        <fullName evidence="2">Uncharacterized conserved protein</fullName>
    </submittedName>
</protein>
<name>A0A1G5Q709_9RHOB</name>
<feature type="transmembrane region" description="Helical" evidence="1">
    <location>
        <begin position="173"/>
        <end position="198"/>
    </location>
</feature>
<dbReference type="PANTHER" id="PTHR41795:SF1">
    <property type="entry name" value="EXOPOLYSACCHARIDE SYNTHESIS PROTEIN"/>
    <property type="match status" value="1"/>
</dbReference>
<dbReference type="OrthoDB" id="7949130at2"/>